<sequence>MFAKESRPVISRKKTITAAPNKVDHIRDGALPESKRCLPESGRFHAVNAPATNHRTDVAPRRTLDLFTPPPPPRASSAIRLRPEQEYRQASPISRDTKRRSVRSINESSVTLSIDDSKENTLRSVPSTLSCASWKRPSSSIFFGGDAPQHERWVGRRPSPQRGSATNRVLEPSEQPNFSVSRTMRNCSPQRDEMRNILRRDSPRAQTPTPRPIALRTKIQPFSFDNMPTPRPTTNPRHVIAVPQPSTVFNDAQQAGLCFWDYKFSCIQKPAPNTLAARRAATPEPRRQLTSNNDSIQRSGRRRIVPPHLLLLE</sequence>
<organism evidence="2 3">
    <name type="scientific">Bodo saltans</name>
    <name type="common">Flagellated protozoan</name>
    <dbReference type="NCBI Taxonomy" id="75058"/>
    <lineage>
        <taxon>Eukaryota</taxon>
        <taxon>Discoba</taxon>
        <taxon>Euglenozoa</taxon>
        <taxon>Kinetoplastea</taxon>
        <taxon>Metakinetoplastina</taxon>
        <taxon>Eubodonida</taxon>
        <taxon>Bodonidae</taxon>
        <taxon>Bodo</taxon>
    </lineage>
</organism>
<dbReference type="VEuPathDB" id="TriTrypDB:BSAL_09855"/>
<accession>A0A0S4JBI4</accession>
<feature type="region of interest" description="Disordered" evidence="1">
    <location>
        <begin position="277"/>
        <end position="302"/>
    </location>
</feature>
<feature type="compositionally biased region" description="Basic and acidic residues" evidence="1">
    <location>
        <begin position="22"/>
        <end position="36"/>
    </location>
</feature>
<keyword evidence="3" id="KW-1185">Reference proteome</keyword>
<gene>
    <name evidence="2" type="ORF">BSAL_09855</name>
</gene>
<feature type="compositionally biased region" description="Polar residues" evidence="1">
    <location>
        <begin position="288"/>
        <end position="298"/>
    </location>
</feature>
<evidence type="ECO:0000313" key="2">
    <source>
        <dbReference type="EMBL" id="CUG87379.1"/>
    </source>
</evidence>
<feature type="region of interest" description="Disordered" evidence="1">
    <location>
        <begin position="146"/>
        <end position="169"/>
    </location>
</feature>
<dbReference type="AlphaFoldDB" id="A0A0S4JBI4"/>
<proteinExistence type="predicted"/>
<evidence type="ECO:0000313" key="3">
    <source>
        <dbReference type="Proteomes" id="UP000051952"/>
    </source>
</evidence>
<protein>
    <submittedName>
        <fullName evidence="2">Uncharacterized protein</fullName>
    </submittedName>
</protein>
<name>A0A0S4JBI4_BODSA</name>
<evidence type="ECO:0000256" key="1">
    <source>
        <dbReference type="SAM" id="MobiDB-lite"/>
    </source>
</evidence>
<dbReference type="Proteomes" id="UP000051952">
    <property type="component" value="Unassembled WGS sequence"/>
</dbReference>
<reference evidence="3" key="1">
    <citation type="submission" date="2015-09" db="EMBL/GenBank/DDBJ databases">
        <authorList>
            <consortium name="Pathogen Informatics"/>
        </authorList>
    </citation>
    <scope>NUCLEOTIDE SEQUENCE [LARGE SCALE GENOMIC DNA]</scope>
    <source>
        <strain evidence="3">Lake Konstanz</strain>
    </source>
</reference>
<feature type="region of interest" description="Disordered" evidence="1">
    <location>
        <begin position="1"/>
        <end position="36"/>
    </location>
</feature>
<dbReference type="EMBL" id="CYKH01001507">
    <property type="protein sequence ID" value="CUG87379.1"/>
    <property type="molecule type" value="Genomic_DNA"/>
</dbReference>